<dbReference type="InterPro" id="IPR041700">
    <property type="entry name" value="OMP_b-brl_3"/>
</dbReference>
<accession>A0A840DZG5</accession>
<dbReference type="SUPFAM" id="SSF49452">
    <property type="entry name" value="Starch-binding domain-like"/>
    <property type="match status" value="1"/>
</dbReference>
<feature type="domain" description="TonB-dependent receptor plug" evidence="9">
    <location>
        <begin position="138"/>
        <end position="217"/>
    </location>
</feature>
<evidence type="ECO:0000259" key="10">
    <source>
        <dbReference type="Pfam" id="PF14905"/>
    </source>
</evidence>
<feature type="domain" description="Outer membrane protein beta-barrel" evidence="10">
    <location>
        <begin position="377"/>
        <end position="787"/>
    </location>
</feature>
<dbReference type="InterPro" id="IPR039426">
    <property type="entry name" value="TonB-dep_rcpt-like"/>
</dbReference>
<evidence type="ECO:0000256" key="4">
    <source>
        <dbReference type="ARBA" id="ARBA00022692"/>
    </source>
</evidence>
<keyword evidence="3 7" id="KW-1134">Transmembrane beta strand</keyword>
<dbReference type="GO" id="GO:0030246">
    <property type="term" value="F:carbohydrate binding"/>
    <property type="evidence" value="ECO:0007669"/>
    <property type="project" value="InterPro"/>
</dbReference>
<evidence type="ECO:0000256" key="5">
    <source>
        <dbReference type="ARBA" id="ARBA00023136"/>
    </source>
</evidence>
<dbReference type="PANTHER" id="PTHR40980">
    <property type="entry name" value="PLUG DOMAIN-CONTAINING PROTEIN"/>
    <property type="match status" value="1"/>
</dbReference>
<dbReference type="Pfam" id="PF07715">
    <property type="entry name" value="Plug"/>
    <property type="match status" value="1"/>
</dbReference>
<evidence type="ECO:0000256" key="6">
    <source>
        <dbReference type="ARBA" id="ARBA00023237"/>
    </source>
</evidence>
<reference evidence="11 12" key="1">
    <citation type="submission" date="2020-08" db="EMBL/GenBank/DDBJ databases">
        <title>Genomic Encyclopedia of Type Strains, Phase IV (KMG-IV): sequencing the most valuable type-strain genomes for metagenomic binning, comparative biology and taxonomic classification.</title>
        <authorList>
            <person name="Goeker M."/>
        </authorList>
    </citation>
    <scope>NUCLEOTIDE SEQUENCE [LARGE SCALE GENOMIC DNA]</scope>
    <source>
        <strain evidence="11 12">DSM 105137</strain>
    </source>
</reference>
<evidence type="ECO:0000256" key="8">
    <source>
        <dbReference type="SAM" id="SignalP"/>
    </source>
</evidence>
<dbReference type="Pfam" id="PF14905">
    <property type="entry name" value="OMP_b-brl_3"/>
    <property type="match status" value="1"/>
</dbReference>
<feature type="signal peptide" evidence="8">
    <location>
        <begin position="1"/>
        <end position="19"/>
    </location>
</feature>
<dbReference type="AlphaFoldDB" id="A0A840DZG5"/>
<sequence length="812" mass="90109">MKYQLTLALALFLCTCVPAQISLRGQVQDAEGAPVGFANVALYLSADSSLVKVETTDESGLFRMENVPSDTYDLSVTFLGAPELRRSALSLNEDADFGILKMAPAAVELAEATVTARRALVEVKPDRTVFNVEGTINAAGNTGLDLLRKAPGVTVDNNDNINVLSRSGVLLYVDGRRLPLSGDALSNYLRNLNAEQIDRIDIITNPGARYEAEGNAGIIDIRLKKAEDEGANGSVSLNGSQGRYFRGSLDANGNYRNRWLNVFGNAGYNDGSYYNTTLLNAFQNDLRMDEYIHGISNSHTLSYRLGADVSLHEDHTLGILVGGRFNDSRSRTIDDIDIYDQEAGREVFDSTLRARGLRNGSRNQSTVNLNYRYVIGEGQTLNVDLDYGRFRNDNLADQSNRYFTANGSPLTSLYNYFDTPTDIDIYTAQTDYEQPLAGGTLSAGGKFSRVRTYNTFLFYEVVPDAAGERILDDRRSNQFDYSEDVYAAYVSYSGSLGERWKYTAGLRTEITDATGLLSPFRADLQEPPVEIDYVSLFPNAGLTYSLNAQEGNTINLAYGRRINRPDYNVLNPFRQQISQLSYERGNPFLNPEIVDNLELGYTHKYRYNFKLAYSNTANQITRLIGPDDEDPRAGFVSWDNLASQQVYSFNASVPAQLTEKWNLYVNASASHINNQADYGDGATIDVRVFSYNFYVQNTINLPGDFTAEIGGYFSGPGVWGGVFRYNELGALNVGLQRKFLNDQLNVKLSGNDLFYTAGWDGYSEFDGLYSEGSGNWDSRRIALSLSYSFGNQKVKSRKRNTGLEEAARRVGG</sequence>
<dbReference type="InterPro" id="IPR013784">
    <property type="entry name" value="Carb-bd-like_fold"/>
</dbReference>
<evidence type="ECO:0000313" key="12">
    <source>
        <dbReference type="Proteomes" id="UP000576209"/>
    </source>
</evidence>
<comment type="subcellular location">
    <subcellularLocation>
        <location evidence="1 7">Cell outer membrane</location>
        <topology evidence="1 7">Multi-pass membrane protein</topology>
    </subcellularLocation>
</comment>
<comment type="caution">
    <text evidence="11">The sequence shown here is derived from an EMBL/GenBank/DDBJ whole genome shotgun (WGS) entry which is preliminary data.</text>
</comment>
<dbReference type="GO" id="GO:0009279">
    <property type="term" value="C:cell outer membrane"/>
    <property type="evidence" value="ECO:0007669"/>
    <property type="project" value="UniProtKB-SubCell"/>
</dbReference>
<evidence type="ECO:0000313" key="11">
    <source>
        <dbReference type="EMBL" id="MBB4078664.1"/>
    </source>
</evidence>
<keyword evidence="5 7" id="KW-0472">Membrane</keyword>
<protein>
    <recommendedName>
        <fullName evidence="13">Outer membrane receptor protein involved in Fe transport</fullName>
    </recommendedName>
</protein>
<dbReference type="InterPro" id="IPR037066">
    <property type="entry name" value="Plug_dom_sf"/>
</dbReference>
<dbReference type="Proteomes" id="UP000576209">
    <property type="component" value="Unassembled WGS sequence"/>
</dbReference>
<dbReference type="Gene3D" id="2.40.170.20">
    <property type="entry name" value="TonB-dependent receptor, beta-barrel domain"/>
    <property type="match status" value="1"/>
</dbReference>
<name>A0A840DZG5_9BACT</name>
<dbReference type="InterPro" id="IPR012910">
    <property type="entry name" value="Plug_dom"/>
</dbReference>
<feature type="chain" id="PRO_5032427760" description="Outer membrane receptor protein involved in Fe transport" evidence="8">
    <location>
        <begin position="20"/>
        <end position="812"/>
    </location>
</feature>
<keyword evidence="2 7" id="KW-0813">Transport</keyword>
<keyword evidence="8" id="KW-0732">Signal</keyword>
<dbReference type="PROSITE" id="PS52016">
    <property type="entry name" value="TONB_DEPENDENT_REC_3"/>
    <property type="match status" value="1"/>
</dbReference>
<dbReference type="RefSeq" id="WP_183494900.1">
    <property type="nucleotide sequence ID" value="NZ_JACIFF010000002.1"/>
</dbReference>
<comment type="similarity">
    <text evidence="7">Belongs to the TonB-dependent receptor family.</text>
</comment>
<dbReference type="EMBL" id="JACIFF010000002">
    <property type="protein sequence ID" value="MBB4078664.1"/>
    <property type="molecule type" value="Genomic_DNA"/>
</dbReference>
<evidence type="ECO:0000256" key="7">
    <source>
        <dbReference type="PROSITE-ProRule" id="PRU01360"/>
    </source>
</evidence>
<dbReference type="Gene3D" id="2.170.130.10">
    <property type="entry name" value="TonB-dependent receptor, plug domain"/>
    <property type="match status" value="1"/>
</dbReference>
<evidence type="ECO:0000259" key="9">
    <source>
        <dbReference type="Pfam" id="PF07715"/>
    </source>
</evidence>
<keyword evidence="6 7" id="KW-0998">Cell outer membrane</keyword>
<keyword evidence="4 7" id="KW-0812">Transmembrane</keyword>
<evidence type="ECO:0008006" key="13">
    <source>
        <dbReference type="Google" id="ProtNLM"/>
    </source>
</evidence>
<organism evidence="11 12">
    <name type="scientific">Neolewinella aquimaris</name>
    <dbReference type="NCBI Taxonomy" id="1835722"/>
    <lineage>
        <taxon>Bacteria</taxon>
        <taxon>Pseudomonadati</taxon>
        <taxon>Bacteroidota</taxon>
        <taxon>Saprospiria</taxon>
        <taxon>Saprospirales</taxon>
        <taxon>Lewinellaceae</taxon>
        <taxon>Neolewinella</taxon>
    </lineage>
</organism>
<gene>
    <name evidence="11" type="ORF">GGR28_001277</name>
</gene>
<evidence type="ECO:0000256" key="3">
    <source>
        <dbReference type="ARBA" id="ARBA00022452"/>
    </source>
</evidence>
<proteinExistence type="inferred from homology"/>
<evidence type="ECO:0000256" key="2">
    <source>
        <dbReference type="ARBA" id="ARBA00022448"/>
    </source>
</evidence>
<dbReference type="InterPro" id="IPR036942">
    <property type="entry name" value="Beta-barrel_TonB_sf"/>
</dbReference>
<evidence type="ECO:0000256" key="1">
    <source>
        <dbReference type="ARBA" id="ARBA00004571"/>
    </source>
</evidence>
<dbReference type="PANTHER" id="PTHR40980:SF4">
    <property type="entry name" value="TONB-DEPENDENT RECEPTOR-LIKE BETA-BARREL DOMAIN-CONTAINING PROTEIN"/>
    <property type="match status" value="1"/>
</dbReference>
<dbReference type="SUPFAM" id="SSF56935">
    <property type="entry name" value="Porins"/>
    <property type="match status" value="1"/>
</dbReference>
<dbReference type="Pfam" id="PF13620">
    <property type="entry name" value="CarboxypepD_reg"/>
    <property type="match status" value="1"/>
</dbReference>
<keyword evidence="12" id="KW-1185">Reference proteome</keyword>